<dbReference type="AlphaFoldDB" id="A0AB39HGB2"/>
<dbReference type="InterPro" id="IPR051401">
    <property type="entry name" value="GtrA_CellWall_Glycosyl"/>
</dbReference>
<comment type="similarity">
    <text evidence="2">Belongs to the GtrA family.</text>
</comment>
<dbReference type="Pfam" id="PF04138">
    <property type="entry name" value="GtrA_DPMS_TM"/>
    <property type="match status" value="1"/>
</dbReference>
<dbReference type="GO" id="GO:0005886">
    <property type="term" value="C:plasma membrane"/>
    <property type="evidence" value="ECO:0007669"/>
    <property type="project" value="TreeGrafter"/>
</dbReference>
<feature type="compositionally biased region" description="Basic and acidic residues" evidence="6">
    <location>
        <begin position="16"/>
        <end position="32"/>
    </location>
</feature>
<dbReference type="InterPro" id="IPR007267">
    <property type="entry name" value="GtrA_DPMS_TM"/>
</dbReference>
<evidence type="ECO:0000256" key="3">
    <source>
        <dbReference type="ARBA" id="ARBA00022692"/>
    </source>
</evidence>
<feature type="transmembrane region" description="Helical" evidence="7">
    <location>
        <begin position="69"/>
        <end position="88"/>
    </location>
</feature>
<feature type="region of interest" description="Disordered" evidence="6">
    <location>
        <begin position="1"/>
        <end position="32"/>
    </location>
</feature>
<evidence type="ECO:0000256" key="5">
    <source>
        <dbReference type="ARBA" id="ARBA00023136"/>
    </source>
</evidence>
<reference evidence="9" key="1">
    <citation type="submission" date="2024-07" db="EMBL/GenBank/DDBJ databases">
        <title>Genome Analysis of a Potential Novel Vibrio Species Secreting pH- and Thermo-stable Alginate Lyase and its Application in Producing Alginate Oligosaccharides.</title>
        <authorList>
            <person name="Huang H."/>
            <person name="Bao K."/>
        </authorList>
    </citation>
    <scope>NUCLEOTIDE SEQUENCE</scope>
    <source>
        <strain evidence="9">HB236076</strain>
    </source>
</reference>
<protein>
    <submittedName>
        <fullName evidence="9">GtrA family protein</fullName>
    </submittedName>
</protein>
<evidence type="ECO:0000259" key="8">
    <source>
        <dbReference type="Pfam" id="PF04138"/>
    </source>
</evidence>
<evidence type="ECO:0000256" key="1">
    <source>
        <dbReference type="ARBA" id="ARBA00004141"/>
    </source>
</evidence>
<evidence type="ECO:0000256" key="6">
    <source>
        <dbReference type="SAM" id="MobiDB-lite"/>
    </source>
</evidence>
<name>A0AB39HGB2_9VIBR</name>
<gene>
    <name evidence="9" type="ORF">AB0763_03050</name>
</gene>
<keyword evidence="4 7" id="KW-1133">Transmembrane helix</keyword>
<feature type="transmembrane region" description="Helical" evidence="7">
    <location>
        <begin position="42"/>
        <end position="63"/>
    </location>
</feature>
<keyword evidence="5 7" id="KW-0472">Membrane</keyword>
<feature type="transmembrane region" description="Helical" evidence="7">
    <location>
        <begin position="100"/>
        <end position="124"/>
    </location>
</feature>
<keyword evidence="3 7" id="KW-0812">Transmembrane</keyword>
<organism evidence="9">
    <name type="scientific">Vibrio sp. HB236076</name>
    <dbReference type="NCBI Taxonomy" id="3232307"/>
    <lineage>
        <taxon>Bacteria</taxon>
        <taxon>Pseudomonadati</taxon>
        <taxon>Pseudomonadota</taxon>
        <taxon>Gammaproteobacteria</taxon>
        <taxon>Vibrionales</taxon>
        <taxon>Vibrionaceae</taxon>
        <taxon>Vibrio</taxon>
    </lineage>
</organism>
<dbReference type="PANTHER" id="PTHR38459">
    <property type="entry name" value="PROPHAGE BACTOPRENOL-LINKED GLUCOSE TRANSLOCASE HOMOLOG"/>
    <property type="match status" value="1"/>
</dbReference>
<proteinExistence type="inferred from homology"/>
<dbReference type="RefSeq" id="WP_306101082.1">
    <property type="nucleotide sequence ID" value="NZ_CP162601.1"/>
</dbReference>
<evidence type="ECO:0000256" key="7">
    <source>
        <dbReference type="SAM" id="Phobius"/>
    </source>
</evidence>
<feature type="domain" description="GtrA/DPMS transmembrane" evidence="8">
    <location>
        <begin position="44"/>
        <end position="154"/>
    </location>
</feature>
<sequence length="156" mass="17206">MSNAKWPAHANQSSKAESDREEKHPDAKAEQKKADWLPWGQVLRFAMVGAINSSVSYVSFVLLHWWLGLYLLASVAAYGIGVMVSFFLNRHFVFQAQKRAGQVGAFIAVNGTSLLISTALLYVLVDGVGINVYVGQGVAMLSSMTVNYLGYRMVFR</sequence>
<dbReference type="EMBL" id="CP162601">
    <property type="protein sequence ID" value="XDK25640.1"/>
    <property type="molecule type" value="Genomic_DNA"/>
</dbReference>
<evidence type="ECO:0000313" key="9">
    <source>
        <dbReference type="EMBL" id="XDK25640.1"/>
    </source>
</evidence>
<comment type="subcellular location">
    <subcellularLocation>
        <location evidence="1">Membrane</location>
        <topology evidence="1">Multi-pass membrane protein</topology>
    </subcellularLocation>
</comment>
<evidence type="ECO:0000256" key="2">
    <source>
        <dbReference type="ARBA" id="ARBA00009399"/>
    </source>
</evidence>
<dbReference type="PANTHER" id="PTHR38459:SF1">
    <property type="entry name" value="PROPHAGE BACTOPRENOL-LINKED GLUCOSE TRANSLOCASE HOMOLOG"/>
    <property type="match status" value="1"/>
</dbReference>
<feature type="transmembrane region" description="Helical" evidence="7">
    <location>
        <begin position="130"/>
        <end position="151"/>
    </location>
</feature>
<dbReference type="KEGG" id="vih:AB0763_03050"/>
<evidence type="ECO:0000256" key="4">
    <source>
        <dbReference type="ARBA" id="ARBA00022989"/>
    </source>
</evidence>
<dbReference type="GO" id="GO:0000271">
    <property type="term" value="P:polysaccharide biosynthetic process"/>
    <property type="evidence" value="ECO:0007669"/>
    <property type="project" value="InterPro"/>
</dbReference>
<accession>A0AB39HGB2</accession>